<dbReference type="Pfam" id="PF12893">
    <property type="entry name" value="Lumazine_bd_2"/>
    <property type="match status" value="1"/>
</dbReference>
<protein>
    <submittedName>
        <fullName evidence="1">Putative lumazine-binding</fullName>
    </submittedName>
</protein>
<dbReference type="STRING" id="428992.SAMN05216272_101730"/>
<dbReference type="InterPro" id="IPR039437">
    <property type="entry name" value="FrzH/put_lumazine-bd"/>
</dbReference>
<dbReference type="RefSeq" id="WP_425287472.1">
    <property type="nucleotide sequence ID" value="NZ_FNDS01000001.1"/>
</dbReference>
<gene>
    <name evidence="1" type="ORF">SAMN05216272_101730</name>
</gene>
<proteinExistence type="predicted"/>
<organism evidence="1 2">
    <name type="scientific">Pseudomonas panipatensis</name>
    <dbReference type="NCBI Taxonomy" id="428992"/>
    <lineage>
        <taxon>Bacteria</taxon>
        <taxon>Pseudomonadati</taxon>
        <taxon>Pseudomonadota</taxon>
        <taxon>Gammaproteobacteria</taxon>
        <taxon>Pseudomonadales</taxon>
        <taxon>Pseudomonadaceae</taxon>
        <taxon>Pseudomonas</taxon>
    </lineage>
</organism>
<dbReference type="AlphaFoldDB" id="A0A1G8CRJ5"/>
<sequence length="125" mass="14082">MSENRDHSAEAAIRRVVEDYVEGMVFADEARLRRAFHAQAKIIGHYQGALEWLSLDAFVAAILGAGSVEVNGPPFWEIQAIDVTGDAAAVKLIDDYFDLRFTDYLSLLLIGQRWVIVNKVYYLHP</sequence>
<name>A0A1G8CRJ5_9PSED</name>
<dbReference type="Proteomes" id="UP000199636">
    <property type="component" value="Unassembled WGS sequence"/>
</dbReference>
<dbReference type="Gene3D" id="3.10.450.50">
    <property type="match status" value="1"/>
</dbReference>
<evidence type="ECO:0000313" key="2">
    <source>
        <dbReference type="Proteomes" id="UP000199636"/>
    </source>
</evidence>
<dbReference type="SUPFAM" id="SSF54427">
    <property type="entry name" value="NTF2-like"/>
    <property type="match status" value="1"/>
</dbReference>
<keyword evidence="2" id="KW-1185">Reference proteome</keyword>
<reference evidence="2" key="1">
    <citation type="submission" date="2016-10" db="EMBL/GenBank/DDBJ databases">
        <authorList>
            <person name="Varghese N."/>
            <person name="Submissions S."/>
        </authorList>
    </citation>
    <scope>NUCLEOTIDE SEQUENCE [LARGE SCALE GENOMIC DNA]</scope>
    <source>
        <strain evidence="2">CCM 7469</strain>
    </source>
</reference>
<dbReference type="InterPro" id="IPR032710">
    <property type="entry name" value="NTF2-like_dom_sf"/>
</dbReference>
<dbReference type="EMBL" id="FNDS01000001">
    <property type="protein sequence ID" value="SDH47984.1"/>
    <property type="molecule type" value="Genomic_DNA"/>
</dbReference>
<evidence type="ECO:0000313" key="1">
    <source>
        <dbReference type="EMBL" id="SDH47984.1"/>
    </source>
</evidence>
<accession>A0A1G8CRJ5</accession>